<keyword evidence="1" id="KW-0175">Coiled coil</keyword>
<evidence type="ECO:0008006" key="3">
    <source>
        <dbReference type="Google" id="ProtNLM"/>
    </source>
</evidence>
<organism evidence="2">
    <name type="scientific">Marinobacter nauticus</name>
    <name type="common">Marinobacter hydrocarbonoclasticus</name>
    <name type="synonym">Marinobacter aquaeolei</name>
    <dbReference type="NCBI Taxonomy" id="2743"/>
    <lineage>
        <taxon>Bacteria</taxon>
        <taxon>Pseudomonadati</taxon>
        <taxon>Pseudomonadota</taxon>
        <taxon>Gammaproteobacteria</taxon>
        <taxon>Pseudomonadales</taxon>
        <taxon>Marinobacteraceae</taxon>
        <taxon>Marinobacter</taxon>
    </lineage>
</organism>
<dbReference type="InterPro" id="IPR012662">
    <property type="entry name" value="CHP02449"/>
</dbReference>
<protein>
    <recommendedName>
        <fullName evidence="3">TIGR02449 family protein</fullName>
    </recommendedName>
</protein>
<dbReference type="NCBIfam" id="TIGR02449">
    <property type="entry name" value="TIGR02449 family protein"/>
    <property type="match status" value="1"/>
</dbReference>
<reference evidence="2" key="1">
    <citation type="submission" date="2019-03" db="EMBL/GenBank/DDBJ databases">
        <title>Whole genome analysis of nitrate-reducing bacteria Marinobacter hydrocarbonoclasticus YB03.</title>
        <authorList>
            <person name="Azam A.H."/>
            <person name="Yuk S.R."/>
            <person name="Kamarisima K."/>
            <person name="Miyanaga K."/>
            <person name="Tanji Y."/>
        </authorList>
    </citation>
    <scope>NUCLEOTIDE SEQUENCE</scope>
    <source>
        <strain evidence="2">YB03</strain>
    </source>
</reference>
<dbReference type="AlphaFoldDB" id="A0A455WH99"/>
<proteinExistence type="predicted"/>
<gene>
    <name evidence="2" type="ORF">YBY_34520</name>
</gene>
<dbReference type="EMBL" id="AP019537">
    <property type="protein sequence ID" value="BBJ05603.1"/>
    <property type="molecule type" value="Genomic_DNA"/>
</dbReference>
<evidence type="ECO:0000313" key="2">
    <source>
        <dbReference type="EMBL" id="BBJ05603.1"/>
    </source>
</evidence>
<accession>A0A455WH99</accession>
<name>A0A455WH99_MARNT</name>
<sequence length="89" mass="10259">MTGLASALIVTHTYITVVGHVMEQSEVQALADKLDKLIERCEKLEKDNALLRELQDDWNRERAQLMHKNDLAKNKIEAMIGRLRALEHH</sequence>
<feature type="coiled-coil region" evidence="1">
    <location>
        <begin position="27"/>
        <end position="61"/>
    </location>
</feature>
<evidence type="ECO:0000256" key="1">
    <source>
        <dbReference type="SAM" id="Coils"/>
    </source>
</evidence>